<dbReference type="EMBL" id="KV875103">
    <property type="protein sequence ID" value="OIW24619.1"/>
    <property type="molecule type" value="Genomic_DNA"/>
</dbReference>
<feature type="compositionally biased region" description="Polar residues" evidence="1">
    <location>
        <begin position="88"/>
        <end position="97"/>
    </location>
</feature>
<feature type="compositionally biased region" description="Pro residues" evidence="1">
    <location>
        <begin position="176"/>
        <end position="187"/>
    </location>
</feature>
<feature type="compositionally biased region" description="Gly residues" evidence="1">
    <location>
        <begin position="440"/>
        <end position="458"/>
    </location>
</feature>
<dbReference type="OrthoDB" id="3557758at2759"/>
<gene>
    <name evidence="2" type="ORF">CONLIGDRAFT_648752</name>
</gene>
<feature type="compositionally biased region" description="Basic residues" evidence="1">
    <location>
        <begin position="20"/>
        <end position="32"/>
    </location>
</feature>
<dbReference type="Proteomes" id="UP000182658">
    <property type="component" value="Unassembled WGS sequence"/>
</dbReference>
<evidence type="ECO:0000256" key="1">
    <source>
        <dbReference type="SAM" id="MobiDB-lite"/>
    </source>
</evidence>
<accession>A0A1J7IBD2</accession>
<feature type="compositionally biased region" description="Low complexity" evidence="1">
    <location>
        <begin position="132"/>
        <end position="154"/>
    </location>
</feature>
<evidence type="ECO:0000313" key="3">
    <source>
        <dbReference type="Proteomes" id="UP000182658"/>
    </source>
</evidence>
<dbReference type="AlphaFoldDB" id="A0A1J7IBD2"/>
<name>A0A1J7IBD2_9PEZI</name>
<keyword evidence="3" id="KW-1185">Reference proteome</keyword>
<feature type="compositionally biased region" description="Basic and acidic residues" evidence="1">
    <location>
        <begin position="1"/>
        <end position="19"/>
    </location>
</feature>
<dbReference type="InParanoid" id="A0A1J7IBD2"/>
<organism evidence="2 3">
    <name type="scientific">Coniochaeta ligniaria NRRL 30616</name>
    <dbReference type="NCBI Taxonomy" id="1408157"/>
    <lineage>
        <taxon>Eukaryota</taxon>
        <taxon>Fungi</taxon>
        <taxon>Dikarya</taxon>
        <taxon>Ascomycota</taxon>
        <taxon>Pezizomycotina</taxon>
        <taxon>Sordariomycetes</taxon>
        <taxon>Sordariomycetidae</taxon>
        <taxon>Coniochaetales</taxon>
        <taxon>Coniochaetaceae</taxon>
        <taxon>Coniochaeta</taxon>
    </lineage>
</organism>
<evidence type="ECO:0000313" key="2">
    <source>
        <dbReference type="EMBL" id="OIW24619.1"/>
    </source>
</evidence>
<feature type="compositionally biased region" description="Polar residues" evidence="1">
    <location>
        <begin position="51"/>
        <end position="60"/>
    </location>
</feature>
<sequence length="529" mass="56559">MDHPQERGSGKTGPADHPRGSRFHQRQLRHGGKLMIGSPIGPVLKNGKPMETSSPSTAISYENAYPVKPASMDLDRNNKENTPPGHHQTPSKPNMSRSSRALHVLSSITHTFSRSSLSLASFKNNRNFSGTSGASSIASGEQQKTPKPSTSSSSMRRPLIPRFDTQSTTSSAQPEPTKPTTPPPQPAAEPDKIINERAEAIDLDPKLIYTAQPSAYWSGRFTALRDKYHNELLEPETLHIVLEEHMRRSTIEQHLVDGTNADDDRPKPSSASDTPLPPRSTISILKPTPHSTTTRQTATIGASGTFFTSSSSRPPLSSGLSRIPFNKPAATTTPGRRQSYDLPSRHQAGNMPPPPAPTIASSLISTTTPSSPSKFSLAQRRQTILLTSDDLRRRRVFATLASLCATPAARESLRLWQTAYARRVGKECLLPAGESLVDDGNGGGSQRGRRSGWGGGGRGWKREGSVASSAGTGTEGKAGLVSRLRMFSGGRRSQLVAMEMGQGQGQSQGYGQGQGQAGSVVGGGVVSEP</sequence>
<feature type="region of interest" description="Disordered" evidence="1">
    <location>
        <begin position="433"/>
        <end position="476"/>
    </location>
</feature>
<feature type="region of interest" description="Disordered" evidence="1">
    <location>
        <begin position="1"/>
        <end position="97"/>
    </location>
</feature>
<protein>
    <submittedName>
        <fullName evidence="2">Uncharacterized protein</fullName>
    </submittedName>
</protein>
<reference evidence="2 3" key="1">
    <citation type="submission" date="2016-10" db="EMBL/GenBank/DDBJ databases">
        <title>Draft genome sequence of Coniochaeta ligniaria NRRL30616, a lignocellulolytic fungus for bioabatement of inhibitors in plant biomass hydrolysates.</title>
        <authorList>
            <consortium name="DOE Joint Genome Institute"/>
            <person name="Jimenez D.J."/>
            <person name="Hector R.E."/>
            <person name="Riley R."/>
            <person name="Sun H."/>
            <person name="Grigoriev I.V."/>
            <person name="Van Elsas J.D."/>
            <person name="Nichols N.N."/>
        </authorList>
    </citation>
    <scope>NUCLEOTIDE SEQUENCE [LARGE SCALE GENOMIC DNA]</scope>
    <source>
        <strain evidence="2 3">NRRL 30616</strain>
    </source>
</reference>
<feature type="compositionally biased region" description="Gly residues" evidence="1">
    <location>
        <begin position="502"/>
        <end position="529"/>
    </location>
</feature>
<feature type="compositionally biased region" description="Low complexity" evidence="1">
    <location>
        <begin position="303"/>
        <end position="322"/>
    </location>
</feature>
<feature type="region of interest" description="Disordered" evidence="1">
    <location>
        <begin position="132"/>
        <end position="190"/>
    </location>
</feature>
<dbReference type="STRING" id="1408157.A0A1J7IBD2"/>
<feature type="region of interest" description="Disordered" evidence="1">
    <location>
        <begin position="495"/>
        <end position="529"/>
    </location>
</feature>
<feature type="region of interest" description="Disordered" evidence="1">
    <location>
        <begin position="257"/>
        <end position="355"/>
    </location>
</feature>
<proteinExistence type="predicted"/>
<feature type="compositionally biased region" description="Polar residues" evidence="1">
    <location>
        <begin position="289"/>
        <end position="302"/>
    </location>
</feature>